<feature type="signal peptide" evidence="2">
    <location>
        <begin position="1"/>
        <end position="21"/>
    </location>
</feature>
<dbReference type="EMBL" id="AJWK01010655">
    <property type="status" value="NOT_ANNOTATED_CDS"/>
    <property type="molecule type" value="Genomic_DNA"/>
</dbReference>
<dbReference type="VEuPathDB" id="VectorBase:LLOJ003322"/>
<organism evidence="3 4">
    <name type="scientific">Lutzomyia longipalpis</name>
    <name type="common">Sand fly</name>
    <dbReference type="NCBI Taxonomy" id="7200"/>
    <lineage>
        <taxon>Eukaryota</taxon>
        <taxon>Metazoa</taxon>
        <taxon>Ecdysozoa</taxon>
        <taxon>Arthropoda</taxon>
        <taxon>Hexapoda</taxon>
        <taxon>Insecta</taxon>
        <taxon>Pterygota</taxon>
        <taxon>Neoptera</taxon>
        <taxon>Endopterygota</taxon>
        <taxon>Diptera</taxon>
        <taxon>Nematocera</taxon>
        <taxon>Psychodoidea</taxon>
        <taxon>Psychodidae</taxon>
        <taxon>Lutzomyia</taxon>
        <taxon>Lutzomyia</taxon>
    </lineage>
</organism>
<dbReference type="EMBL" id="AJWK01010653">
    <property type="status" value="NOT_ANNOTATED_CDS"/>
    <property type="molecule type" value="Genomic_DNA"/>
</dbReference>
<keyword evidence="4" id="KW-1185">Reference proteome</keyword>
<dbReference type="EMBL" id="AJWK01010654">
    <property type="status" value="NOT_ANNOTATED_CDS"/>
    <property type="molecule type" value="Genomic_DNA"/>
</dbReference>
<proteinExistence type="predicted"/>
<dbReference type="EnsemblMetazoa" id="LLOJ003322-RA">
    <property type="protein sequence ID" value="LLOJ003322-PA"/>
    <property type="gene ID" value="LLOJ003322"/>
</dbReference>
<sequence length="145" mass="16415">MQQFSLYFAFILVILIGNSEAKRGCSLYGHSCYGGHGKRSTLPLLSDTGMPLETAPIPLVKLLRNSNRPYPPSLVVDNTDLYDDDNEPDNLRAAKDFKYAIYTLLRQWADNRMRNPADVETHPNPDANDFYKPTTSNNNNHINNI</sequence>
<dbReference type="VEuPathDB" id="VectorBase:LLONM1_011085"/>
<accession>A0A1B0CG21</accession>
<dbReference type="EMBL" id="AJWK01010652">
    <property type="status" value="NOT_ANNOTATED_CDS"/>
    <property type="molecule type" value="Genomic_DNA"/>
</dbReference>
<reference evidence="3" key="1">
    <citation type="submission" date="2020-05" db="UniProtKB">
        <authorList>
            <consortium name="EnsemblMetazoa"/>
        </authorList>
    </citation>
    <scope>IDENTIFICATION</scope>
    <source>
        <strain evidence="3">Jacobina</strain>
    </source>
</reference>
<feature type="chain" id="PRO_5008405801" description="Secreted protein" evidence="2">
    <location>
        <begin position="22"/>
        <end position="145"/>
    </location>
</feature>
<protein>
    <recommendedName>
        <fullName evidence="5">Secreted protein</fullName>
    </recommendedName>
</protein>
<evidence type="ECO:0000256" key="2">
    <source>
        <dbReference type="SAM" id="SignalP"/>
    </source>
</evidence>
<evidence type="ECO:0000313" key="4">
    <source>
        <dbReference type="Proteomes" id="UP000092461"/>
    </source>
</evidence>
<feature type="region of interest" description="Disordered" evidence="1">
    <location>
        <begin position="115"/>
        <end position="145"/>
    </location>
</feature>
<keyword evidence="2" id="KW-0732">Signal</keyword>
<dbReference type="Proteomes" id="UP000092461">
    <property type="component" value="Unassembled WGS sequence"/>
</dbReference>
<dbReference type="AlphaFoldDB" id="A0A1B0CG21"/>
<evidence type="ECO:0008006" key="5">
    <source>
        <dbReference type="Google" id="ProtNLM"/>
    </source>
</evidence>
<evidence type="ECO:0000313" key="3">
    <source>
        <dbReference type="EnsemblMetazoa" id="LLOJ003322-PA"/>
    </source>
</evidence>
<evidence type="ECO:0000256" key="1">
    <source>
        <dbReference type="SAM" id="MobiDB-lite"/>
    </source>
</evidence>
<name>A0A1B0CG21_LUTLO</name>